<proteinExistence type="predicted"/>
<name>A0ABD1WFB5_9LAMI</name>
<evidence type="ECO:0000313" key="4">
    <source>
        <dbReference type="Proteomes" id="UP001604277"/>
    </source>
</evidence>
<dbReference type="InterPro" id="IPR045040">
    <property type="entry name" value="PORR_fam"/>
</dbReference>
<keyword evidence="4" id="KW-1185">Reference proteome</keyword>
<feature type="region of interest" description="Disordered" evidence="1">
    <location>
        <begin position="1"/>
        <end position="35"/>
    </location>
</feature>
<comment type="caution">
    <text evidence="3">The sequence shown here is derived from an EMBL/GenBank/DDBJ whole genome shotgun (WGS) entry which is preliminary data.</text>
</comment>
<dbReference type="InterPro" id="IPR021099">
    <property type="entry name" value="PORR_domain"/>
</dbReference>
<organism evidence="3 4">
    <name type="scientific">Forsythia ovata</name>
    <dbReference type="NCBI Taxonomy" id="205694"/>
    <lineage>
        <taxon>Eukaryota</taxon>
        <taxon>Viridiplantae</taxon>
        <taxon>Streptophyta</taxon>
        <taxon>Embryophyta</taxon>
        <taxon>Tracheophyta</taxon>
        <taxon>Spermatophyta</taxon>
        <taxon>Magnoliopsida</taxon>
        <taxon>eudicotyledons</taxon>
        <taxon>Gunneridae</taxon>
        <taxon>Pentapetalae</taxon>
        <taxon>asterids</taxon>
        <taxon>lamiids</taxon>
        <taxon>Lamiales</taxon>
        <taxon>Oleaceae</taxon>
        <taxon>Forsythieae</taxon>
        <taxon>Forsythia</taxon>
    </lineage>
</organism>
<dbReference type="Proteomes" id="UP001604277">
    <property type="component" value="Unassembled WGS sequence"/>
</dbReference>
<accession>A0ABD1WFB5</accession>
<sequence>MPTSDSSTKLRNSSLNSLNNSSYLTKPENSTSSSALPRGRKVIMLIQCHPLIFQTYRHMDDKMWFGFTEFMGELLGEEHGIMNELERERVNVVRKLLMIYVNKRIPLSKIYHTRLLFGIPEDFRDMIANYPNYFRVVVKENGKRVLELVNWDLTLALSALEKEFLVDEDKGEKKLNMLSTLHLALSYSDGSKLDLWTLEAEKYRVGVIHEFLSLTLEKKAYIHNIVEFKDEFSLT</sequence>
<feature type="compositionally biased region" description="Low complexity" evidence="1">
    <location>
        <begin position="1"/>
        <end position="24"/>
    </location>
</feature>
<feature type="domain" description="PORR" evidence="2">
    <location>
        <begin position="32"/>
        <end position="171"/>
    </location>
</feature>
<dbReference type="GO" id="GO:0016787">
    <property type="term" value="F:hydrolase activity"/>
    <property type="evidence" value="ECO:0007669"/>
    <property type="project" value="UniProtKB-KW"/>
</dbReference>
<dbReference type="PANTHER" id="PTHR31476:SF14">
    <property type="entry name" value="OS09G0473400 PROTEIN"/>
    <property type="match status" value="1"/>
</dbReference>
<reference evidence="4" key="1">
    <citation type="submission" date="2024-07" db="EMBL/GenBank/DDBJ databases">
        <title>Two chromosome-level genome assemblies of Korean endemic species Abeliophyllum distichum and Forsythia ovata (Oleaceae).</title>
        <authorList>
            <person name="Jang H."/>
        </authorList>
    </citation>
    <scope>NUCLEOTIDE SEQUENCE [LARGE SCALE GENOMIC DNA]</scope>
</reference>
<keyword evidence="3" id="KW-0378">Hydrolase</keyword>
<evidence type="ECO:0000256" key="1">
    <source>
        <dbReference type="SAM" id="MobiDB-lite"/>
    </source>
</evidence>
<gene>
    <name evidence="3" type="ORF">Fot_09900</name>
</gene>
<dbReference type="PANTHER" id="PTHR31476">
    <property type="entry name" value="PROTEIN WHAT'S THIS FACTOR 1 HOMOLOG, CHLOROPLASTIC"/>
    <property type="match status" value="1"/>
</dbReference>
<dbReference type="Pfam" id="PF11955">
    <property type="entry name" value="PORR"/>
    <property type="match status" value="1"/>
</dbReference>
<dbReference type="AlphaFoldDB" id="A0ABD1WFB5"/>
<protein>
    <submittedName>
        <fullName evidence="3">Ubiquitin carboxyl-terminal hydrolase family protein</fullName>
    </submittedName>
</protein>
<evidence type="ECO:0000313" key="3">
    <source>
        <dbReference type="EMBL" id="KAL2548370.1"/>
    </source>
</evidence>
<dbReference type="EMBL" id="JBFOLJ010000003">
    <property type="protein sequence ID" value="KAL2548370.1"/>
    <property type="molecule type" value="Genomic_DNA"/>
</dbReference>
<evidence type="ECO:0000259" key="2">
    <source>
        <dbReference type="Pfam" id="PF11955"/>
    </source>
</evidence>